<reference evidence="9 10" key="1">
    <citation type="journal article" date="2016" name="Int. J. Syst. Evol. Microbiol.">
        <title>Caldimicrobium thiodismutans sp. nov., a sulfur-disproportionating bacterium isolated from a hot spring, and emended description of the genus Caldimicrobium.</title>
        <authorList>
            <person name="Kojima H."/>
            <person name="Umezawa K."/>
            <person name="Fukui M."/>
        </authorList>
    </citation>
    <scope>NUCLEOTIDE SEQUENCE [LARGE SCALE GENOMIC DNA]</scope>
    <source>
        <strain evidence="9 10">TF1</strain>
    </source>
</reference>
<keyword evidence="2" id="KW-0004">4Fe-4S</keyword>
<organism evidence="9 10">
    <name type="scientific">Caldimicrobium thiodismutans</name>
    <dbReference type="NCBI Taxonomy" id="1653476"/>
    <lineage>
        <taxon>Bacteria</taxon>
        <taxon>Pseudomonadati</taxon>
        <taxon>Thermodesulfobacteriota</taxon>
        <taxon>Thermodesulfobacteria</taxon>
        <taxon>Thermodesulfobacteriales</taxon>
        <taxon>Thermodesulfobacteriaceae</taxon>
        <taxon>Caldimicrobium</taxon>
    </lineage>
</organism>
<evidence type="ECO:0000256" key="3">
    <source>
        <dbReference type="ARBA" id="ARBA00022723"/>
    </source>
</evidence>
<evidence type="ECO:0000259" key="8">
    <source>
        <dbReference type="PROSITE" id="PS51379"/>
    </source>
</evidence>
<evidence type="ECO:0000256" key="1">
    <source>
        <dbReference type="ARBA" id="ARBA00022448"/>
    </source>
</evidence>
<dbReference type="GO" id="GO:0005886">
    <property type="term" value="C:plasma membrane"/>
    <property type="evidence" value="ECO:0007669"/>
    <property type="project" value="TreeGrafter"/>
</dbReference>
<dbReference type="RefSeq" id="WP_068512698.1">
    <property type="nucleotide sequence ID" value="NZ_AP014945.1"/>
</dbReference>
<evidence type="ECO:0000256" key="6">
    <source>
        <dbReference type="ARBA" id="ARBA00023014"/>
    </source>
</evidence>
<sequence length="310" mass="35803">MKIFRIRRFIQVLATLFQNGYTGFLSTGNLYTGALKRFCAPGLNCYSCPAALFSCPLGSIQQIMISVKLLPWSYLGKVFLYLLGYLLLMSLFLGRFICGWLCPFGLLQELLYKIPFYKRNFNLPYRAQRYLKHLLLIFFVLLFPALFIKEIGYGILWFCKYVCPAGTLEAGYLNLLIQPALVQKIGLVFAWKSLLLILILMFCLMEMRFFCKNLCPLGLIYGIFNKFSLFRLSWIKNQCTGCTICEKVCPMQLTIPKELNSVECIRCLNCLEVCPTKAIHLEKSLQFLPERHQIDFAVEGVRDAKRRKSL</sequence>
<gene>
    <name evidence="9" type="ORF">THC_0429</name>
</gene>
<dbReference type="InterPro" id="IPR017900">
    <property type="entry name" value="4Fe4S_Fe_S_CS"/>
</dbReference>
<keyword evidence="7" id="KW-0812">Transmembrane</keyword>
<evidence type="ECO:0000256" key="4">
    <source>
        <dbReference type="ARBA" id="ARBA00022982"/>
    </source>
</evidence>
<feature type="domain" description="4Fe-4S ferredoxin-type" evidence="8">
    <location>
        <begin position="230"/>
        <end position="252"/>
    </location>
</feature>
<dbReference type="GO" id="GO:0046872">
    <property type="term" value="F:metal ion binding"/>
    <property type="evidence" value="ECO:0007669"/>
    <property type="project" value="UniProtKB-KW"/>
</dbReference>
<feature type="domain" description="4Fe-4S ferredoxin-type" evidence="8">
    <location>
        <begin position="255"/>
        <end position="284"/>
    </location>
</feature>
<dbReference type="KEGG" id="cthi:THC_0429"/>
<name>A0A0U5AU98_9BACT</name>
<dbReference type="Proteomes" id="UP000068196">
    <property type="component" value="Chromosome"/>
</dbReference>
<reference evidence="10" key="2">
    <citation type="journal article" date="2016" name="Int. J. Syst. Evol. Microbiol.">
        <title>Caldimicrobium thiodismutans sp. nov., a sulfur-disproportionating bacterium isolated from a hot spring.</title>
        <authorList>
            <person name="Kojima H."/>
            <person name="Umezawa K."/>
            <person name="Fukui M."/>
        </authorList>
    </citation>
    <scope>NUCLEOTIDE SEQUENCE [LARGE SCALE GENOMIC DNA]</scope>
    <source>
        <strain evidence="10">TF1</strain>
    </source>
</reference>
<dbReference type="SUPFAM" id="SSF54862">
    <property type="entry name" value="4Fe-4S ferredoxins"/>
    <property type="match status" value="1"/>
</dbReference>
<dbReference type="PANTHER" id="PTHR30176:SF3">
    <property type="entry name" value="FERREDOXIN-TYPE PROTEIN NAPH"/>
    <property type="match status" value="1"/>
</dbReference>
<dbReference type="InterPro" id="IPR017896">
    <property type="entry name" value="4Fe4S_Fe-S-bd"/>
</dbReference>
<dbReference type="Pfam" id="PF12801">
    <property type="entry name" value="Fer4_5"/>
    <property type="match status" value="2"/>
</dbReference>
<dbReference type="PANTHER" id="PTHR30176">
    <property type="entry name" value="FERREDOXIN-TYPE PROTEIN NAPH"/>
    <property type="match status" value="1"/>
</dbReference>
<keyword evidence="4" id="KW-0249">Electron transport</keyword>
<keyword evidence="6" id="KW-0411">Iron-sulfur</keyword>
<evidence type="ECO:0000256" key="2">
    <source>
        <dbReference type="ARBA" id="ARBA00022485"/>
    </source>
</evidence>
<feature type="transmembrane region" description="Helical" evidence="7">
    <location>
        <begin position="185"/>
        <end position="204"/>
    </location>
</feature>
<dbReference type="EMBL" id="AP014945">
    <property type="protein sequence ID" value="BAU22824.1"/>
    <property type="molecule type" value="Genomic_DNA"/>
</dbReference>
<feature type="transmembrane region" description="Helical" evidence="7">
    <location>
        <begin position="130"/>
        <end position="148"/>
    </location>
</feature>
<protein>
    <submittedName>
        <fullName evidence="9">4Fe-4S ferredoxin</fullName>
    </submittedName>
</protein>
<keyword evidence="1" id="KW-0813">Transport</keyword>
<dbReference type="STRING" id="1653476.THC_0429"/>
<proteinExistence type="predicted"/>
<accession>A0A0U5AU98</accession>
<keyword evidence="10" id="KW-1185">Reference proteome</keyword>
<keyword evidence="5" id="KW-0408">Iron</keyword>
<dbReference type="Gene3D" id="3.30.70.20">
    <property type="match status" value="2"/>
</dbReference>
<dbReference type="PROSITE" id="PS00198">
    <property type="entry name" value="4FE4S_FER_1"/>
    <property type="match status" value="1"/>
</dbReference>
<feature type="transmembrane region" description="Helical" evidence="7">
    <location>
        <begin position="78"/>
        <end position="106"/>
    </location>
</feature>
<keyword evidence="3" id="KW-0479">Metal-binding</keyword>
<dbReference type="PATRIC" id="fig|1653476.3.peg.442"/>
<dbReference type="Pfam" id="PF13187">
    <property type="entry name" value="Fer4_9"/>
    <property type="match status" value="1"/>
</dbReference>
<dbReference type="InterPro" id="IPR051684">
    <property type="entry name" value="Electron_Trans/Redox"/>
</dbReference>
<keyword evidence="7" id="KW-1133">Transmembrane helix</keyword>
<evidence type="ECO:0000313" key="10">
    <source>
        <dbReference type="Proteomes" id="UP000068196"/>
    </source>
</evidence>
<evidence type="ECO:0000256" key="7">
    <source>
        <dbReference type="SAM" id="Phobius"/>
    </source>
</evidence>
<dbReference type="OrthoDB" id="9806398at2"/>
<evidence type="ECO:0000256" key="5">
    <source>
        <dbReference type="ARBA" id="ARBA00023004"/>
    </source>
</evidence>
<evidence type="ECO:0000313" key="9">
    <source>
        <dbReference type="EMBL" id="BAU22824.1"/>
    </source>
</evidence>
<dbReference type="AlphaFoldDB" id="A0A0U5AU98"/>
<keyword evidence="7" id="KW-0472">Membrane</keyword>
<dbReference type="GO" id="GO:0051539">
    <property type="term" value="F:4 iron, 4 sulfur cluster binding"/>
    <property type="evidence" value="ECO:0007669"/>
    <property type="project" value="UniProtKB-KW"/>
</dbReference>
<dbReference type="PROSITE" id="PS51379">
    <property type="entry name" value="4FE4S_FER_2"/>
    <property type="match status" value="2"/>
</dbReference>